<name>A0A0L8FVE6_OCTBM</name>
<dbReference type="AlphaFoldDB" id="A0A0L8FVE6"/>
<proteinExistence type="predicted"/>
<organism evidence="1">
    <name type="scientific">Octopus bimaculoides</name>
    <name type="common">California two-spotted octopus</name>
    <dbReference type="NCBI Taxonomy" id="37653"/>
    <lineage>
        <taxon>Eukaryota</taxon>
        <taxon>Metazoa</taxon>
        <taxon>Spiralia</taxon>
        <taxon>Lophotrochozoa</taxon>
        <taxon>Mollusca</taxon>
        <taxon>Cephalopoda</taxon>
        <taxon>Coleoidea</taxon>
        <taxon>Octopodiformes</taxon>
        <taxon>Octopoda</taxon>
        <taxon>Incirrata</taxon>
        <taxon>Octopodidae</taxon>
        <taxon>Octopus</taxon>
    </lineage>
</organism>
<protein>
    <submittedName>
        <fullName evidence="1">Uncharacterized protein</fullName>
    </submittedName>
</protein>
<accession>A0A0L8FVE6</accession>
<reference evidence="1" key="1">
    <citation type="submission" date="2015-07" db="EMBL/GenBank/DDBJ databases">
        <title>MeaNS - Measles Nucleotide Surveillance Program.</title>
        <authorList>
            <person name="Tran T."/>
            <person name="Druce J."/>
        </authorList>
    </citation>
    <scope>NUCLEOTIDE SEQUENCE</scope>
    <source>
        <strain evidence="1">UCB-OBI-ISO-001</strain>
        <tissue evidence="1">Gonad</tissue>
    </source>
</reference>
<gene>
    <name evidence="1" type="ORF">OCBIM_22006697mg</name>
</gene>
<dbReference type="EMBL" id="KQ426075">
    <property type="protein sequence ID" value="KOF68676.1"/>
    <property type="molecule type" value="Genomic_DNA"/>
</dbReference>
<evidence type="ECO:0000313" key="1">
    <source>
        <dbReference type="EMBL" id="KOF68676.1"/>
    </source>
</evidence>
<sequence length="51" mass="6152">MSFYMMCVLLRWNSVVEMFQARIQYLKFAMFQGKNTKSITLEISIDFLFCQ</sequence>